<dbReference type="RefSeq" id="WP_308714694.1">
    <property type="nucleotide sequence ID" value="NZ_JAVHUY010000022.1"/>
</dbReference>
<dbReference type="EMBL" id="JAVHUY010000022">
    <property type="protein sequence ID" value="MDQ7907416.1"/>
    <property type="molecule type" value="Genomic_DNA"/>
</dbReference>
<sequence length="425" mass="42379">MEELTGNWKRRAAGIARAAALVPIAVVAAAVLARALAASATVAWRALVATAAVGWRAGIGVALVPASTAGAVVLSPAPALAADHRAGPTVTVVAAGLHSPRGLTVTPEGVLLVAEAGDGGTGPCIGGPTTGDEACLGLTGAITAVAGGVQRRVVTGLPSLRSTAEGAAFGPHDVVVDRGRMLVPIGFGTDPTLRAALGPDGAALGTVVEAFANGRWRLLADLAAYEQSANPDGTDLATQPYALVPSSTGFVAVDAAANDILAGTTGGQVSTVAALAGRTVPTACGFPPGQMEMDPVPAAITRGPDGAYYVGELTGVPFPVGGARIWRVVPGQAPTVHATGFTNILDLAFDRSGRLVVLEHATNGLCSGDPTGAVVRIEPDGGRTRLLTSPLERPTGLAIAPNGDYFVAHKGAGVDAAGEVIRFRP</sequence>
<keyword evidence="2" id="KW-1185">Reference proteome</keyword>
<reference evidence="1 2" key="1">
    <citation type="submission" date="2023-08" db="EMBL/GenBank/DDBJ databases">
        <title>Phytohabitans sansha sp. nov., isolated from marine sediment.</title>
        <authorList>
            <person name="Zhao Y."/>
            <person name="Yi K."/>
        </authorList>
    </citation>
    <scope>NUCLEOTIDE SEQUENCE [LARGE SCALE GENOMIC DNA]</scope>
    <source>
        <strain evidence="1 2">ZYX-F-186</strain>
    </source>
</reference>
<dbReference type="SUPFAM" id="SSF63829">
    <property type="entry name" value="Calcium-dependent phosphotriesterase"/>
    <property type="match status" value="1"/>
</dbReference>
<accession>A0ABU0ZLF5</accession>
<dbReference type="InterPro" id="IPR048031">
    <property type="entry name" value="ScyD/ScyE-like"/>
</dbReference>
<dbReference type="Proteomes" id="UP001230908">
    <property type="component" value="Unassembled WGS sequence"/>
</dbReference>
<comment type="caution">
    <text evidence="1">The sequence shown here is derived from an EMBL/GenBank/DDBJ whole genome shotgun (WGS) entry which is preliminary data.</text>
</comment>
<evidence type="ECO:0000313" key="2">
    <source>
        <dbReference type="Proteomes" id="UP001230908"/>
    </source>
</evidence>
<protein>
    <submittedName>
        <fullName evidence="1">ScyD/ScyE family protein</fullName>
    </submittedName>
</protein>
<evidence type="ECO:0000313" key="1">
    <source>
        <dbReference type="EMBL" id="MDQ7907416.1"/>
    </source>
</evidence>
<dbReference type="Gene3D" id="2.120.10.30">
    <property type="entry name" value="TolB, C-terminal domain"/>
    <property type="match status" value="1"/>
</dbReference>
<dbReference type="NCBIfam" id="NF033206">
    <property type="entry name" value="ScyE_fam"/>
    <property type="match status" value="1"/>
</dbReference>
<name>A0ABU0ZLF5_9ACTN</name>
<dbReference type="InterPro" id="IPR011042">
    <property type="entry name" value="6-blade_b-propeller_TolB-like"/>
</dbReference>
<proteinExistence type="predicted"/>
<organism evidence="1 2">
    <name type="scientific">Phytohabitans maris</name>
    <dbReference type="NCBI Taxonomy" id="3071409"/>
    <lineage>
        <taxon>Bacteria</taxon>
        <taxon>Bacillati</taxon>
        <taxon>Actinomycetota</taxon>
        <taxon>Actinomycetes</taxon>
        <taxon>Micromonosporales</taxon>
        <taxon>Micromonosporaceae</taxon>
    </lineage>
</organism>
<gene>
    <name evidence="1" type="ORF">RB614_23135</name>
</gene>